<comment type="caution">
    <text evidence="3">The sequence shown here is derived from an EMBL/GenBank/DDBJ whole genome shotgun (WGS) entry which is preliminary data.</text>
</comment>
<feature type="compositionally biased region" description="Basic and acidic residues" evidence="1">
    <location>
        <begin position="68"/>
        <end position="79"/>
    </location>
</feature>
<dbReference type="Proteomes" id="UP000302139">
    <property type="component" value="Unassembled WGS sequence"/>
</dbReference>
<feature type="region of interest" description="Disordered" evidence="1">
    <location>
        <begin position="1"/>
        <end position="24"/>
    </location>
</feature>
<accession>A0A4D4N6R2</accession>
<gene>
    <name evidence="2" type="ORF">SAV14893_000930</name>
    <name evidence="3" type="ORF">SAV31267_087040</name>
</gene>
<evidence type="ECO:0000313" key="5">
    <source>
        <dbReference type="Proteomes" id="UP000302139"/>
    </source>
</evidence>
<protein>
    <submittedName>
        <fullName evidence="3">Uncharacterized protein</fullName>
    </submittedName>
</protein>
<dbReference type="AlphaFoldDB" id="A0A4D4N6R2"/>
<evidence type="ECO:0000313" key="4">
    <source>
        <dbReference type="Proteomes" id="UP000299211"/>
    </source>
</evidence>
<dbReference type="Proteomes" id="UP000299211">
    <property type="component" value="Unassembled WGS sequence"/>
</dbReference>
<name>A0A4D4N6R2_STRAX</name>
<dbReference type="EMBL" id="BJHX01000001">
    <property type="protein sequence ID" value="GDY60700.1"/>
    <property type="molecule type" value="Genomic_DNA"/>
</dbReference>
<feature type="region of interest" description="Disordered" evidence="1">
    <location>
        <begin position="68"/>
        <end position="118"/>
    </location>
</feature>
<evidence type="ECO:0000256" key="1">
    <source>
        <dbReference type="SAM" id="MobiDB-lite"/>
    </source>
</evidence>
<evidence type="ECO:0000313" key="2">
    <source>
        <dbReference type="EMBL" id="GDY60700.1"/>
    </source>
</evidence>
<sequence>MCTRAPAVAPPSVGHAESLAAGHTERLPVGLVRDRRYSRRGPQVLNASGPPSAARYDDRAALIIGETSTRRAGPEEPFLHRKRPPAADGRWIGSCPGTRTTSKRMQPGGRTMTPCTSI</sequence>
<organism evidence="3 4">
    <name type="scientific">Streptomyces avermitilis</name>
    <dbReference type="NCBI Taxonomy" id="33903"/>
    <lineage>
        <taxon>Bacteria</taxon>
        <taxon>Bacillati</taxon>
        <taxon>Actinomycetota</taxon>
        <taxon>Actinomycetes</taxon>
        <taxon>Kitasatosporales</taxon>
        <taxon>Streptomycetaceae</taxon>
        <taxon>Streptomyces</taxon>
    </lineage>
</organism>
<evidence type="ECO:0000313" key="3">
    <source>
        <dbReference type="EMBL" id="GDY79219.1"/>
    </source>
</evidence>
<reference evidence="3 4" key="1">
    <citation type="submission" date="2019-04" db="EMBL/GenBank/DDBJ databases">
        <title>Draft genome sequences of Streptomyces avermitilis ATCC 31267.</title>
        <authorList>
            <person name="Komaki H."/>
            <person name="Tamura T."/>
            <person name="Hosoyama A."/>
        </authorList>
    </citation>
    <scope>NUCLEOTIDE SEQUENCE [LARGE SCALE GENOMIC DNA]</scope>
    <source>
        <strain evidence="3 4">ATCC 31267</strain>
    </source>
</reference>
<reference evidence="2 5" key="2">
    <citation type="submission" date="2019-04" db="EMBL/GenBank/DDBJ databases">
        <title>Draft genome sequences of Streptomyces avermitilis NBRC 14893.</title>
        <authorList>
            <person name="Komaki H."/>
            <person name="Tamura T."/>
            <person name="Hosoyama A."/>
        </authorList>
    </citation>
    <scope>NUCLEOTIDE SEQUENCE [LARGE SCALE GENOMIC DNA]</scope>
    <source>
        <strain evidence="2 5">NBRC 14893</strain>
    </source>
</reference>
<proteinExistence type="predicted"/>
<dbReference type="EMBL" id="BJHY01000001">
    <property type="protein sequence ID" value="GDY79219.1"/>
    <property type="molecule type" value="Genomic_DNA"/>
</dbReference>